<evidence type="ECO:0000313" key="6">
    <source>
        <dbReference type="EMBL" id="QDX17592.1"/>
    </source>
</evidence>
<dbReference type="SUPFAM" id="SSF55282">
    <property type="entry name" value="RL5-like"/>
    <property type="match status" value="1"/>
</dbReference>
<dbReference type="GO" id="GO:0005840">
    <property type="term" value="C:ribosome"/>
    <property type="evidence" value="ECO:0007669"/>
    <property type="project" value="UniProtKB-KW"/>
</dbReference>
<geneLocation type="mitochondrion" evidence="6"/>
<dbReference type="RefSeq" id="YP_009688003.1">
    <property type="nucleotide sequence ID" value="NC_044492.1"/>
</dbReference>
<gene>
    <name evidence="6" type="primary">rpl5</name>
</gene>
<protein>
    <submittedName>
        <fullName evidence="6">Ribosomal protein L5</fullName>
    </submittedName>
</protein>
<sequence>MHFIKYYYETIIKYDLINKFNYTNLTELPQLKKIILNFSCQNFTIQKFAITLLSLELITTKKGSITLNKTANVFLKIQKGSPSGCQVVLTKNKMYEFLSKLLVEIFPKIKNISGLKLKITNNTFSYLFPSNTIILTELQEYYPLFNNLPALNFTVITTAKSNKELIFLIKSFQFPFLKNVSSY</sequence>
<evidence type="ECO:0000256" key="2">
    <source>
        <dbReference type="ARBA" id="ARBA00022980"/>
    </source>
</evidence>
<dbReference type="PIRSF" id="PIRSF002161">
    <property type="entry name" value="Ribosomal_L5"/>
    <property type="match status" value="1"/>
</dbReference>
<keyword evidence="6" id="KW-0496">Mitochondrion</keyword>
<dbReference type="InterPro" id="IPR031309">
    <property type="entry name" value="Ribosomal_uL5_C"/>
</dbReference>
<dbReference type="GO" id="GO:1990904">
    <property type="term" value="C:ribonucleoprotein complex"/>
    <property type="evidence" value="ECO:0007669"/>
    <property type="project" value="UniProtKB-KW"/>
</dbReference>
<proteinExistence type="inferred from homology"/>
<dbReference type="AlphaFoldDB" id="A0A5B8H9I6"/>
<evidence type="ECO:0000256" key="1">
    <source>
        <dbReference type="ARBA" id="ARBA00008553"/>
    </source>
</evidence>
<dbReference type="GO" id="GO:0003735">
    <property type="term" value="F:structural constituent of ribosome"/>
    <property type="evidence" value="ECO:0007669"/>
    <property type="project" value="InterPro"/>
</dbReference>
<accession>A0A5B8H9I6</accession>
<dbReference type="Pfam" id="PF00673">
    <property type="entry name" value="Ribosomal_L5_C"/>
    <property type="match status" value="1"/>
</dbReference>
<keyword evidence="3 4" id="KW-0687">Ribonucleoprotein</keyword>
<feature type="domain" description="Large ribosomal subunit protein uL5 C-terminal" evidence="5">
    <location>
        <begin position="82"/>
        <end position="176"/>
    </location>
</feature>
<evidence type="ECO:0000256" key="4">
    <source>
        <dbReference type="RuleBase" id="RU003930"/>
    </source>
</evidence>
<reference evidence="6" key="1">
    <citation type="journal article" date="2019" name="Plant Ecol Evol">
        <title>Haslea nusantara (Bacillariophyceae), a new blue diatom from the Java Sea, Indonesia: morphology, biometry and molecular characterization.</title>
        <authorList>
            <person name="Prasetiya F.S."/>
            <person name="Gastineau R."/>
            <person name="Poulin M."/>
            <person name="Lemieux C."/>
            <person name="Turmel M."/>
            <person name="Syakti A.D."/>
            <person name="Hardivillier Y."/>
            <person name="Widowati I."/>
            <person name="Risjani Y."/>
            <person name="Iskandar I."/>
            <person name="Subroto T."/>
            <person name="Falaise C."/>
            <person name="Arsad S."/>
            <person name="Safitri I."/>
            <person name="Mouget J.-L."/>
            <person name="Leignel V."/>
        </authorList>
    </citation>
    <scope>NUCLEOTIDE SEQUENCE</scope>
</reference>
<name>A0A5B8H9I6_9STRA</name>
<dbReference type="InterPro" id="IPR002132">
    <property type="entry name" value="Ribosomal_uL5"/>
</dbReference>
<dbReference type="EMBL" id="MH681882">
    <property type="protein sequence ID" value="QDX17592.1"/>
    <property type="molecule type" value="Genomic_DNA"/>
</dbReference>
<keyword evidence="2 4" id="KW-0689">Ribosomal protein</keyword>
<dbReference type="GeneID" id="41663716"/>
<dbReference type="InterPro" id="IPR022803">
    <property type="entry name" value="Ribosomal_uL5_dom_sf"/>
</dbReference>
<comment type="similarity">
    <text evidence="1 4">Belongs to the universal ribosomal protein uL5 family.</text>
</comment>
<evidence type="ECO:0000256" key="3">
    <source>
        <dbReference type="ARBA" id="ARBA00023274"/>
    </source>
</evidence>
<organism evidence="6">
    <name type="scientific">Haslea nusantara</name>
    <dbReference type="NCBI Taxonomy" id="2600302"/>
    <lineage>
        <taxon>Eukaryota</taxon>
        <taxon>Sar</taxon>
        <taxon>Stramenopiles</taxon>
        <taxon>Ochrophyta</taxon>
        <taxon>Bacillariophyta</taxon>
        <taxon>Bacillariophyceae</taxon>
        <taxon>Bacillariophycidae</taxon>
        <taxon>Naviculales</taxon>
        <taxon>Naviculaceae</taxon>
        <taxon>Haslea</taxon>
    </lineage>
</organism>
<evidence type="ECO:0000259" key="5">
    <source>
        <dbReference type="Pfam" id="PF00673"/>
    </source>
</evidence>
<dbReference type="GO" id="GO:0006412">
    <property type="term" value="P:translation"/>
    <property type="evidence" value="ECO:0007669"/>
    <property type="project" value="InterPro"/>
</dbReference>
<dbReference type="Gene3D" id="3.30.1440.10">
    <property type="match status" value="1"/>
</dbReference>